<dbReference type="Proteomes" id="UP000219621">
    <property type="component" value="Unassembled WGS sequence"/>
</dbReference>
<evidence type="ECO:0000259" key="2">
    <source>
        <dbReference type="Pfam" id="PF01850"/>
    </source>
</evidence>
<gene>
    <name evidence="3" type="ORF">SAMN05421508_105316</name>
</gene>
<dbReference type="PANTHER" id="PTHR35901">
    <property type="entry name" value="RIBONUCLEASE VAPC3"/>
    <property type="match status" value="1"/>
</dbReference>
<feature type="domain" description="PIN" evidence="2">
    <location>
        <begin position="4"/>
        <end position="124"/>
    </location>
</feature>
<dbReference type="CDD" id="cd09873">
    <property type="entry name" value="PIN_Pae0151-like"/>
    <property type="match status" value="1"/>
</dbReference>
<reference evidence="3 4" key="1">
    <citation type="submission" date="2017-09" db="EMBL/GenBank/DDBJ databases">
        <authorList>
            <person name="Ehlers B."/>
            <person name="Leendertz F.H."/>
        </authorList>
    </citation>
    <scope>NUCLEOTIDE SEQUENCE [LARGE SCALE GENOMIC DNA]</scope>
    <source>
        <strain evidence="3 4">USBA 140</strain>
    </source>
</reference>
<dbReference type="InterPro" id="IPR051619">
    <property type="entry name" value="TypeII_TA_RNase_PINc/VapC"/>
</dbReference>
<dbReference type="InterPro" id="IPR044153">
    <property type="entry name" value="PIN_Pae0151-like"/>
</dbReference>
<dbReference type="PANTHER" id="PTHR35901:SF1">
    <property type="entry name" value="EXONUCLEASE VAPC9"/>
    <property type="match status" value="1"/>
</dbReference>
<dbReference type="EMBL" id="OCNJ01000005">
    <property type="protein sequence ID" value="SOD96420.1"/>
    <property type="molecule type" value="Genomic_DNA"/>
</dbReference>
<dbReference type="Pfam" id="PF01850">
    <property type="entry name" value="PIN"/>
    <property type="match status" value="1"/>
</dbReference>
<keyword evidence="4" id="KW-1185">Reference proteome</keyword>
<name>A0A286GLN0_9PROT</name>
<dbReference type="AlphaFoldDB" id="A0A286GLN0"/>
<keyword evidence="1" id="KW-0460">Magnesium</keyword>
<dbReference type="SUPFAM" id="SSF88723">
    <property type="entry name" value="PIN domain-like"/>
    <property type="match status" value="1"/>
</dbReference>
<evidence type="ECO:0000313" key="4">
    <source>
        <dbReference type="Proteomes" id="UP000219621"/>
    </source>
</evidence>
<dbReference type="Gene3D" id="3.40.50.1010">
    <property type="entry name" value="5'-nuclease"/>
    <property type="match status" value="1"/>
</dbReference>
<dbReference type="InterPro" id="IPR002716">
    <property type="entry name" value="PIN_dom"/>
</dbReference>
<evidence type="ECO:0000313" key="3">
    <source>
        <dbReference type="EMBL" id="SOD96420.1"/>
    </source>
</evidence>
<dbReference type="RefSeq" id="WP_176525158.1">
    <property type="nucleotide sequence ID" value="NZ_OCNJ01000005.1"/>
</dbReference>
<protein>
    <submittedName>
        <fullName evidence="3">Predicted nucleic acid-binding protein, contains PIN domain</fullName>
    </submittedName>
</protein>
<proteinExistence type="predicted"/>
<organism evidence="3 4">
    <name type="scientific">Caenispirillum bisanense</name>
    <dbReference type="NCBI Taxonomy" id="414052"/>
    <lineage>
        <taxon>Bacteria</taxon>
        <taxon>Pseudomonadati</taxon>
        <taxon>Pseudomonadota</taxon>
        <taxon>Alphaproteobacteria</taxon>
        <taxon>Rhodospirillales</taxon>
        <taxon>Novispirillaceae</taxon>
        <taxon>Caenispirillum</taxon>
    </lineage>
</organism>
<sequence>MSAVVIDSSVVLKWALPEEPLETAAARSFMGRRGLVVPELFYLEISNILWKKQRRGTVDVAAADVAMALVEASPLHPIADRRLWTRALELAYEVDHPAYDCAYVAAAEQTQAAAVVTADRRFVRAFESWRAGHVPHRPLVLHVTEALRILDDEE</sequence>
<dbReference type="InterPro" id="IPR029060">
    <property type="entry name" value="PIN-like_dom_sf"/>
</dbReference>
<accession>A0A286GLN0</accession>
<evidence type="ECO:0000256" key="1">
    <source>
        <dbReference type="ARBA" id="ARBA00022842"/>
    </source>
</evidence>